<feature type="compositionally biased region" description="Polar residues" evidence="1">
    <location>
        <begin position="606"/>
        <end position="631"/>
    </location>
</feature>
<evidence type="ECO:0000256" key="1">
    <source>
        <dbReference type="SAM" id="MobiDB-lite"/>
    </source>
</evidence>
<keyword evidence="4" id="KW-1185">Reference proteome</keyword>
<dbReference type="GO" id="GO:0004672">
    <property type="term" value="F:protein kinase activity"/>
    <property type="evidence" value="ECO:0007669"/>
    <property type="project" value="InterPro"/>
</dbReference>
<dbReference type="PANTHER" id="PTHR33112">
    <property type="entry name" value="DOMAIN PROTEIN, PUTATIVE-RELATED"/>
    <property type="match status" value="1"/>
</dbReference>
<feature type="region of interest" description="Disordered" evidence="1">
    <location>
        <begin position="680"/>
        <end position="708"/>
    </location>
</feature>
<dbReference type="GeneID" id="54284961"/>
<feature type="region of interest" description="Disordered" evidence="1">
    <location>
        <begin position="1412"/>
        <end position="1459"/>
    </location>
</feature>
<dbReference type="GO" id="GO:0005524">
    <property type="term" value="F:ATP binding"/>
    <property type="evidence" value="ECO:0007669"/>
    <property type="project" value="InterPro"/>
</dbReference>
<dbReference type="PANTHER" id="PTHR33112:SF10">
    <property type="entry name" value="TOL"/>
    <property type="match status" value="1"/>
</dbReference>
<dbReference type="SMART" id="SM00220">
    <property type="entry name" value="S_TKc"/>
    <property type="match status" value="1"/>
</dbReference>
<feature type="region of interest" description="Disordered" evidence="1">
    <location>
        <begin position="244"/>
        <end position="298"/>
    </location>
</feature>
<proteinExistence type="predicted"/>
<sequence>MAGFGYNTNSNSNNPIAMNFGSGDMNMAFGFEQAADPSFAKVAEGNTSADFLFADDEGIDTTTSSFLDPLFSMSTADTSFSMPQNLALDNTLGSSATWNNQLVSGMDSFPMTPVQSFGSINQFQSVNEMGKRPLELDVNDFPQSKRHESHASASFSPFIPSSSASMAGSSWIETQATPASSVDVTGLSDEAADVCALWFSKYAVLPSDRHIDSLSQLTGEPASAIRQWFGRLLKQGMAGHADSAYRSQTSFTQQEQPFRNSTQSYTVPEAPSNQESNTTTASPPTARGGKKGCTPTQDADLLRHDPIKIYQCTRKCGKRYTRKCDWKRNEEEWYPSKSWLCSLCVSQGTNDKLKPCFRRYHFSQHFRNLHPNLDSNDYEASSLVLSDTEFPRRCGFCPHRFASRQDRIDHIADHFKKGKGMIDWVDYEEDNSPDNTDDDDDDDKPDNNNKNNHSSDSNGSNGSRSGSQGRGSKQGDNNDGGSGNGQSSFSGFGHFQLSTSQDNTCSVQSTITDSLQQFNGSDVAGNHSLGSGPYSETAGRLATESYSTLAHIRKAQQDTLPGRSSTTRDDAATVAGNAVTDVIGRTHPSQDQFCITDSYLDSTQGLTQTHAGQHSPDQQTRSSVNQSSTLQEIPRGVEGVCERTSRNDNLQHALETKERPQFQAKVSEVQLQTQKDSVAVGTLPSHSPTPPLPPPIPDYPKRAPDQDDSVVKKTSDQAAADLQWREIGSLSVDNFVDHQSFLSVKLLGTGGFSTVDEVIHQETKLRMSRKTLKNREQSAMDELKNEVNVLKKLRHPHIVRFLGAYAKGDKVSILCSPVAETTLALWLKQSMRERPVGLQDTIFKMFGCLASTLRYLHEQRPIINHLDIKPQNILVTLADGEEPRVILSDFGISSSTSSASQTTSKALTRQYSAPEVFSGKTRESATDIWSLGCVFIEMTAAALCTSNRQWLDLLEQFTGSHGKLYWQEVPRLHQRLSSLLEQTASPVEANAVRTIKTMVDPEPSQRPSAAMLTMVFTPALCCLQWANDEASFPGPQQELASVEALVQQDHSSLAQRHVFSCGFTSCKHRSNAQQDVDARVKGWVEECVHDHEACAWNDVDGTTLPTRLVDINAKQADGLSSLRVVNSADIASGSDRIDYVVVSHMWSPSDLTLSKDNIHQAQTQLSVESLSDALKEAVATAERVGYRYIWADSLCIVQDSEEDKHRECAAMAATYRNAALTIVVDDVNAHTGPNHKRLSTANVDTADSDDIVDWQKQGFAWDTRAWSLQERLLSRRLLRLAGEQVYWECNNLKASETFPHGLPSLLWEKAHMRMATIPGTKTNSTTKTTKISGSSTTPQQCRLLRDCMWLKKEGNDIADAVASQIPIALQDKPVQDHTITMCAVADTSSSFPDAHISSSFQNCEHLDMVTSRNEPHRSSYHQRMSRSTTTSNIDATGSELNVDKRDDHVPVGTNNGVFQ</sequence>
<dbReference type="Gene3D" id="3.30.200.20">
    <property type="entry name" value="Phosphorylase Kinase, domain 1"/>
    <property type="match status" value="1"/>
</dbReference>
<dbReference type="PROSITE" id="PS00108">
    <property type="entry name" value="PROTEIN_KINASE_ST"/>
    <property type="match status" value="1"/>
</dbReference>
<feature type="compositionally biased region" description="Polar residues" evidence="1">
    <location>
        <begin position="1425"/>
        <end position="1439"/>
    </location>
</feature>
<feature type="compositionally biased region" description="Pro residues" evidence="1">
    <location>
        <begin position="687"/>
        <end position="698"/>
    </location>
</feature>
<dbReference type="Gene3D" id="1.10.510.10">
    <property type="entry name" value="Transferase(Phosphotransferase) domain 1"/>
    <property type="match status" value="1"/>
</dbReference>
<evidence type="ECO:0000313" key="3">
    <source>
        <dbReference type="EMBL" id="KAF2017741.1"/>
    </source>
</evidence>
<dbReference type="Pfam" id="PF06985">
    <property type="entry name" value="HET"/>
    <property type="match status" value="1"/>
</dbReference>
<dbReference type="InterPro" id="IPR008271">
    <property type="entry name" value="Ser/Thr_kinase_AS"/>
</dbReference>
<dbReference type="InterPro" id="IPR010730">
    <property type="entry name" value="HET"/>
</dbReference>
<dbReference type="RefSeq" id="XP_033386080.1">
    <property type="nucleotide sequence ID" value="XM_033527564.1"/>
</dbReference>
<protein>
    <recommendedName>
        <fullName evidence="2">Protein kinase domain-containing protein</fullName>
    </recommendedName>
</protein>
<dbReference type="InterPro" id="IPR011009">
    <property type="entry name" value="Kinase-like_dom_sf"/>
</dbReference>
<feature type="compositionally biased region" description="Low complexity" evidence="1">
    <location>
        <begin position="448"/>
        <end position="477"/>
    </location>
</feature>
<gene>
    <name evidence="3" type="ORF">BU24DRAFT_420789</name>
</gene>
<dbReference type="CDD" id="cd00180">
    <property type="entry name" value="PKc"/>
    <property type="match status" value="1"/>
</dbReference>
<accession>A0A6A5XYF4</accession>
<feature type="compositionally biased region" description="Basic and acidic residues" evidence="1">
    <location>
        <begin position="699"/>
        <end position="708"/>
    </location>
</feature>
<reference evidence="3" key="1">
    <citation type="journal article" date="2020" name="Stud. Mycol.">
        <title>101 Dothideomycetes genomes: a test case for predicting lifestyles and emergence of pathogens.</title>
        <authorList>
            <person name="Haridas S."/>
            <person name="Albert R."/>
            <person name="Binder M."/>
            <person name="Bloem J."/>
            <person name="Labutti K."/>
            <person name="Salamov A."/>
            <person name="Andreopoulos B."/>
            <person name="Baker S."/>
            <person name="Barry K."/>
            <person name="Bills G."/>
            <person name="Bluhm B."/>
            <person name="Cannon C."/>
            <person name="Castanera R."/>
            <person name="Culley D."/>
            <person name="Daum C."/>
            <person name="Ezra D."/>
            <person name="Gonzalez J."/>
            <person name="Henrissat B."/>
            <person name="Kuo A."/>
            <person name="Liang C."/>
            <person name="Lipzen A."/>
            <person name="Lutzoni F."/>
            <person name="Magnuson J."/>
            <person name="Mondo S."/>
            <person name="Nolan M."/>
            <person name="Ohm R."/>
            <person name="Pangilinan J."/>
            <person name="Park H.-J."/>
            <person name="Ramirez L."/>
            <person name="Alfaro M."/>
            <person name="Sun H."/>
            <person name="Tritt A."/>
            <person name="Yoshinaga Y."/>
            <person name="Zwiers L.-H."/>
            <person name="Turgeon B."/>
            <person name="Goodwin S."/>
            <person name="Spatafora J."/>
            <person name="Crous P."/>
            <person name="Grigoriev I."/>
        </authorList>
    </citation>
    <scope>NUCLEOTIDE SEQUENCE</scope>
    <source>
        <strain evidence="3">CBS 175.79</strain>
    </source>
</reference>
<feature type="region of interest" description="Disordered" evidence="1">
    <location>
        <begin position="426"/>
        <end position="495"/>
    </location>
</feature>
<name>A0A6A5XYF4_9PLEO</name>
<dbReference type="SUPFAM" id="SSF56112">
    <property type="entry name" value="Protein kinase-like (PK-like)"/>
    <property type="match status" value="1"/>
</dbReference>
<feature type="region of interest" description="Disordered" evidence="1">
    <location>
        <begin position="606"/>
        <end position="643"/>
    </location>
</feature>
<dbReference type="EMBL" id="ML978068">
    <property type="protein sequence ID" value="KAF2017741.1"/>
    <property type="molecule type" value="Genomic_DNA"/>
</dbReference>
<feature type="compositionally biased region" description="Acidic residues" evidence="1">
    <location>
        <begin position="426"/>
        <end position="444"/>
    </location>
</feature>
<dbReference type="PROSITE" id="PS50011">
    <property type="entry name" value="PROTEIN_KINASE_DOM"/>
    <property type="match status" value="1"/>
</dbReference>
<organism evidence="3 4">
    <name type="scientific">Aaosphaeria arxii CBS 175.79</name>
    <dbReference type="NCBI Taxonomy" id="1450172"/>
    <lineage>
        <taxon>Eukaryota</taxon>
        <taxon>Fungi</taxon>
        <taxon>Dikarya</taxon>
        <taxon>Ascomycota</taxon>
        <taxon>Pezizomycotina</taxon>
        <taxon>Dothideomycetes</taxon>
        <taxon>Pleosporomycetidae</taxon>
        <taxon>Pleosporales</taxon>
        <taxon>Pleosporales incertae sedis</taxon>
        <taxon>Aaosphaeria</taxon>
    </lineage>
</organism>
<dbReference type="Pfam" id="PF00069">
    <property type="entry name" value="Pkinase"/>
    <property type="match status" value="1"/>
</dbReference>
<evidence type="ECO:0000313" key="4">
    <source>
        <dbReference type="Proteomes" id="UP000799778"/>
    </source>
</evidence>
<dbReference type="InterPro" id="IPR000719">
    <property type="entry name" value="Prot_kinase_dom"/>
</dbReference>
<dbReference type="Proteomes" id="UP000799778">
    <property type="component" value="Unassembled WGS sequence"/>
</dbReference>
<feature type="compositionally biased region" description="Polar residues" evidence="1">
    <location>
        <begin position="245"/>
        <end position="283"/>
    </location>
</feature>
<evidence type="ECO:0000259" key="2">
    <source>
        <dbReference type="PROSITE" id="PS50011"/>
    </source>
</evidence>
<feature type="domain" description="Protein kinase" evidence="2">
    <location>
        <begin position="741"/>
        <end position="1020"/>
    </location>
</feature>
<dbReference type="OrthoDB" id="4062651at2759"/>